<dbReference type="EMBL" id="QLIN01000001">
    <property type="protein sequence ID" value="RAI72781.1"/>
    <property type="molecule type" value="Genomic_DNA"/>
</dbReference>
<gene>
    <name evidence="1" type="ORF">DOZ80_04345</name>
</gene>
<organism evidence="1 2">
    <name type="scientific">Pseudomonas fluorescens</name>
    <dbReference type="NCBI Taxonomy" id="294"/>
    <lineage>
        <taxon>Bacteria</taxon>
        <taxon>Pseudomonadati</taxon>
        <taxon>Pseudomonadota</taxon>
        <taxon>Gammaproteobacteria</taxon>
        <taxon>Pseudomonadales</taxon>
        <taxon>Pseudomonadaceae</taxon>
        <taxon>Pseudomonas</taxon>
    </lineage>
</organism>
<accession>A0A327NBX7</accession>
<dbReference type="AlphaFoldDB" id="A0A327NBX7"/>
<evidence type="ECO:0000313" key="2">
    <source>
        <dbReference type="Proteomes" id="UP000249493"/>
    </source>
</evidence>
<evidence type="ECO:0000313" key="1">
    <source>
        <dbReference type="EMBL" id="RAI72781.1"/>
    </source>
</evidence>
<comment type="caution">
    <text evidence="1">The sequence shown here is derived from an EMBL/GenBank/DDBJ whole genome shotgun (WGS) entry which is preliminary data.</text>
</comment>
<sequence>MVVNDDAGFLEKRGAHASIASKLAPTVVLCRTRNMCSPVGASLLAMDVNDDAGFLEKRGAHASIASKLAPTRVPGRS</sequence>
<protein>
    <submittedName>
        <fullName evidence="1">Uncharacterized protein</fullName>
    </submittedName>
</protein>
<dbReference type="Proteomes" id="UP000249493">
    <property type="component" value="Unassembled WGS sequence"/>
</dbReference>
<reference evidence="1 2" key="1">
    <citation type="submission" date="2018-06" db="EMBL/GenBank/DDBJ databases">
        <authorList>
            <person name="Zhirakovskaya E."/>
        </authorList>
    </citation>
    <scope>NUCLEOTIDE SEQUENCE [LARGE SCALE GENOMIC DNA]</scope>
    <source>
        <strain evidence="1 2">LY3</strain>
    </source>
</reference>
<name>A0A327NBX7_PSEFL</name>
<proteinExistence type="predicted"/>